<proteinExistence type="predicted"/>
<sequence>MDFFMAAVLHKRLNFLHSKLPLWKMENRKCFLTGGEVFGQRGGQFNVGSISHLDLRQLAVAVGDIESILLLENLFPAPYTRQPVHRPYSPPRVENIITDDTASDPRFDISSFSSIPLPSIPVYDGFLTFPLDPLAMDFDQILELIGDICE</sequence>
<dbReference type="EMBL" id="JAVHJL010000006">
    <property type="protein sequence ID" value="KAK6501219.1"/>
    <property type="molecule type" value="Genomic_DNA"/>
</dbReference>
<reference evidence="1 2" key="1">
    <citation type="submission" date="2023-08" db="EMBL/GenBank/DDBJ databases">
        <authorList>
            <person name="Palmer J.M."/>
        </authorList>
    </citation>
    <scope>NUCLEOTIDE SEQUENCE [LARGE SCALE GENOMIC DNA]</scope>
    <source>
        <strain evidence="1 2">TWF481</strain>
    </source>
</reference>
<evidence type="ECO:0000313" key="2">
    <source>
        <dbReference type="Proteomes" id="UP001370758"/>
    </source>
</evidence>
<dbReference type="AlphaFoldDB" id="A0AAV9W3Y1"/>
<comment type="caution">
    <text evidence="1">The sequence shown here is derived from an EMBL/GenBank/DDBJ whole genome shotgun (WGS) entry which is preliminary data.</text>
</comment>
<keyword evidence="2" id="KW-1185">Reference proteome</keyword>
<gene>
    <name evidence="1" type="ORF">TWF481_009063</name>
</gene>
<accession>A0AAV9W3Y1</accession>
<organism evidence="1 2">
    <name type="scientific">Arthrobotrys musiformis</name>
    <dbReference type="NCBI Taxonomy" id="47236"/>
    <lineage>
        <taxon>Eukaryota</taxon>
        <taxon>Fungi</taxon>
        <taxon>Dikarya</taxon>
        <taxon>Ascomycota</taxon>
        <taxon>Pezizomycotina</taxon>
        <taxon>Orbiliomycetes</taxon>
        <taxon>Orbiliales</taxon>
        <taxon>Orbiliaceae</taxon>
        <taxon>Arthrobotrys</taxon>
    </lineage>
</organism>
<protein>
    <submittedName>
        <fullName evidence="1">Uncharacterized protein</fullName>
    </submittedName>
</protein>
<name>A0AAV9W3Y1_9PEZI</name>
<dbReference type="Proteomes" id="UP001370758">
    <property type="component" value="Unassembled WGS sequence"/>
</dbReference>
<evidence type="ECO:0000313" key="1">
    <source>
        <dbReference type="EMBL" id="KAK6501219.1"/>
    </source>
</evidence>